<protein>
    <submittedName>
        <fullName evidence="4">Uncharacterized protein</fullName>
    </submittedName>
</protein>
<dbReference type="GeneID" id="108080068"/>
<dbReference type="RefSeq" id="XP_017030140.1">
    <property type="nucleotide sequence ID" value="XM_017174651.3"/>
</dbReference>
<evidence type="ECO:0000313" key="4">
    <source>
        <dbReference type="RefSeq" id="XP_017030140.1"/>
    </source>
</evidence>
<gene>
    <name evidence="4" type="primary">LOC108080068</name>
</gene>
<keyword evidence="2" id="KW-0732">Signal</keyword>
<evidence type="ECO:0000256" key="2">
    <source>
        <dbReference type="SAM" id="SignalP"/>
    </source>
</evidence>
<feature type="compositionally biased region" description="Acidic residues" evidence="1">
    <location>
        <begin position="25"/>
        <end position="38"/>
    </location>
</feature>
<dbReference type="Proteomes" id="UP001652661">
    <property type="component" value="Chromosome X"/>
</dbReference>
<evidence type="ECO:0000313" key="3">
    <source>
        <dbReference type="Proteomes" id="UP001652661"/>
    </source>
</evidence>
<feature type="region of interest" description="Disordered" evidence="1">
    <location>
        <begin position="20"/>
        <end position="42"/>
    </location>
</feature>
<proteinExistence type="predicted"/>
<organism evidence="3 4">
    <name type="scientific">Drosophila kikkawai</name>
    <name type="common">Fruit fly</name>
    <dbReference type="NCBI Taxonomy" id="30033"/>
    <lineage>
        <taxon>Eukaryota</taxon>
        <taxon>Metazoa</taxon>
        <taxon>Ecdysozoa</taxon>
        <taxon>Arthropoda</taxon>
        <taxon>Hexapoda</taxon>
        <taxon>Insecta</taxon>
        <taxon>Pterygota</taxon>
        <taxon>Neoptera</taxon>
        <taxon>Endopterygota</taxon>
        <taxon>Diptera</taxon>
        <taxon>Brachycera</taxon>
        <taxon>Muscomorpha</taxon>
        <taxon>Ephydroidea</taxon>
        <taxon>Drosophilidae</taxon>
        <taxon>Drosophila</taxon>
        <taxon>Sophophora</taxon>
    </lineage>
</organism>
<name>A0A6P4INU6_DROKI</name>
<evidence type="ECO:0000256" key="1">
    <source>
        <dbReference type="SAM" id="MobiDB-lite"/>
    </source>
</evidence>
<dbReference type="AlphaFoldDB" id="A0A6P4INU6"/>
<accession>A0A6P4INU6</accession>
<dbReference type="OrthoDB" id="8040481at2759"/>
<reference evidence="4" key="1">
    <citation type="submission" date="2025-08" db="UniProtKB">
        <authorList>
            <consortium name="RefSeq"/>
        </authorList>
    </citation>
    <scope>IDENTIFICATION</scope>
    <source>
        <strain evidence="4">14028-0561.14</strain>
        <tissue evidence="4">Whole fly</tissue>
    </source>
</reference>
<keyword evidence="3" id="KW-1185">Reference proteome</keyword>
<feature type="signal peptide" evidence="2">
    <location>
        <begin position="1"/>
        <end position="19"/>
    </location>
</feature>
<dbReference type="OMA" id="PHHPQCH"/>
<sequence>MKLLLLVCLILAALLLGDARPSEVDSPEPDANELDNGEEAVAKPPGIVSIKVRHVQADPLLCQQLSRYHPHHPQCHGYCKRQGHWIGQCKKNSCHCFS</sequence>
<feature type="chain" id="PRO_5027892364" evidence="2">
    <location>
        <begin position="20"/>
        <end position="98"/>
    </location>
</feature>